<keyword evidence="2" id="KW-1185">Reference proteome</keyword>
<organism evidence="1 2">
    <name type="scientific">Cisticola juncidis</name>
    <dbReference type="NCBI Taxonomy" id="52622"/>
    <lineage>
        <taxon>Eukaryota</taxon>
        <taxon>Metazoa</taxon>
        <taxon>Chordata</taxon>
        <taxon>Craniata</taxon>
        <taxon>Vertebrata</taxon>
        <taxon>Euteleostomi</taxon>
        <taxon>Archelosauria</taxon>
        <taxon>Archosauria</taxon>
        <taxon>Dinosauria</taxon>
        <taxon>Saurischia</taxon>
        <taxon>Theropoda</taxon>
        <taxon>Coelurosauria</taxon>
        <taxon>Aves</taxon>
        <taxon>Neognathae</taxon>
        <taxon>Neoaves</taxon>
        <taxon>Telluraves</taxon>
        <taxon>Australaves</taxon>
        <taxon>Passeriformes</taxon>
        <taxon>Sylvioidea</taxon>
        <taxon>Cisticolidae</taxon>
        <taxon>Cisticola</taxon>
    </lineage>
</organism>
<name>A0A7L1R1Y9_9PASS</name>
<dbReference type="Proteomes" id="UP000546986">
    <property type="component" value="Unassembled WGS sequence"/>
</dbReference>
<feature type="non-terminal residue" evidence="1">
    <location>
        <position position="1"/>
    </location>
</feature>
<proteinExistence type="predicted"/>
<reference evidence="1 2" key="1">
    <citation type="submission" date="2019-09" db="EMBL/GenBank/DDBJ databases">
        <title>Bird 10,000 Genomes (B10K) Project - Family phase.</title>
        <authorList>
            <person name="Zhang G."/>
        </authorList>
    </citation>
    <scope>NUCLEOTIDE SEQUENCE [LARGE SCALE GENOMIC DNA]</scope>
    <source>
        <strain evidence="1">B10K-DU-002-30</strain>
        <tissue evidence="1">Muscle</tissue>
    </source>
</reference>
<accession>A0A7L1R1Y9</accession>
<dbReference type="EMBL" id="VXBR01009763">
    <property type="protein sequence ID" value="NXO29857.1"/>
    <property type="molecule type" value="Genomic_DNA"/>
</dbReference>
<evidence type="ECO:0000313" key="2">
    <source>
        <dbReference type="Proteomes" id="UP000546986"/>
    </source>
</evidence>
<feature type="non-terminal residue" evidence="1">
    <location>
        <position position="79"/>
    </location>
</feature>
<dbReference type="AlphaFoldDB" id="A0A7L1R1Y9"/>
<evidence type="ECO:0000313" key="1">
    <source>
        <dbReference type="EMBL" id="NXO29857.1"/>
    </source>
</evidence>
<gene>
    <name evidence="1" type="primary">Erv31_11</name>
    <name evidence="1" type="ORF">CISJUN_R15363</name>
</gene>
<protein>
    <submittedName>
        <fullName evidence="1">ENR1 protein</fullName>
    </submittedName>
</protein>
<sequence length="79" mass="8864">HKGSGTNPYQSLENLRGDWKELRTINIEWKAPGGIYWLCGKKAYSELPCRWKGSCTLGMMQPSFFTLPRSESSLSGAPL</sequence>
<comment type="caution">
    <text evidence="1">The sequence shown here is derived from an EMBL/GenBank/DDBJ whole genome shotgun (WGS) entry which is preliminary data.</text>
</comment>